<name>A0ABW5RL71_9MICO</name>
<dbReference type="RefSeq" id="WP_370664375.1">
    <property type="nucleotide sequence ID" value="NZ_JBHUNF010000009.1"/>
</dbReference>
<dbReference type="EMBL" id="JBHUNF010000009">
    <property type="protein sequence ID" value="MFD2675446.1"/>
    <property type="molecule type" value="Genomic_DNA"/>
</dbReference>
<proteinExistence type="predicted"/>
<protein>
    <submittedName>
        <fullName evidence="1">Uncharacterized protein</fullName>
    </submittedName>
</protein>
<evidence type="ECO:0000313" key="1">
    <source>
        <dbReference type="EMBL" id="MFD2675446.1"/>
    </source>
</evidence>
<evidence type="ECO:0000313" key="2">
    <source>
        <dbReference type="Proteomes" id="UP001597453"/>
    </source>
</evidence>
<reference evidence="2" key="1">
    <citation type="journal article" date="2019" name="Int. J. Syst. Evol. Microbiol.">
        <title>The Global Catalogue of Microorganisms (GCM) 10K type strain sequencing project: providing services to taxonomists for standard genome sequencing and annotation.</title>
        <authorList>
            <consortium name="The Broad Institute Genomics Platform"/>
            <consortium name="The Broad Institute Genome Sequencing Center for Infectious Disease"/>
            <person name="Wu L."/>
            <person name="Ma J."/>
        </authorList>
    </citation>
    <scope>NUCLEOTIDE SEQUENCE [LARGE SCALE GENOMIC DNA]</scope>
    <source>
        <strain evidence="2">TISTR 1511</strain>
    </source>
</reference>
<organism evidence="1 2">
    <name type="scientific">Gulosibacter bifidus</name>
    <dbReference type="NCBI Taxonomy" id="272239"/>
    <lineage>
        <taxon>Bacteria</taxon>
        <taxon>Bacillati</taxon>
        <taxon>Actinomycetota</taxon>
        <taxon>Actinomycetes</taxon>
        <taxon>Micrococcales</taxon>
        <taxon>Microbacteriaceae</taxon>
        <taxon>Gulosibacter</taxon>
    </lineage>
</organism>
<accession>A0ABW5RL71</accession>
<gene>
    <name evidence="1" type="ORF">ACFSUQ_09100</name>
</gene>
<dbReference type="Proteomes" id="UP001597453">
    <property type="component" value="Unassembled WGS sequence"/>
</dbReference>
<sequence>MLACLACALALTLALPEP</sequence>
<keyword evidence="2" id="KW-1185">Reference proteome</keyword>
<comment type="caution">
    <text evidence="1">The sequence shown here is derived from an EMBL/GenBank/DDBJ whole genome shotgun (WGS) entry which is preliminary data.</text>
</comment>